<sequence length="167" mass="18297">MTRPIAPGDVVTWPAISCGQNTQRVGYVVAIIPAGDNAVAAVPAGTPSRHRKIRHTVAKDARALVAVETAGSPIPYYYAPQISRIRLADTLDPPRYCRHCGKPVPEGRKSHYCSNDCAAKADRQRRHNEIMAKYAGSANMRAIADRAYIATEIHHTTYGKDVAKDYK</sequence>
<accession>A0A1C6I8P0</accession>
<name>A0A1C6I8P0_9FIRM</name>
<evidence type="ECO:0000313" key="1">
    <source>
        <dbReference type="EMBL" id="SCJ66294.1"/>
    </source>
</evidence>
<gene>
    <name evidence="1" type="ORF">SAMEA3545359_01314</name>
</gene>
<protein>
    <submittedName>
        <fullName evidence="1">Uncharacterized protein</fullName>
    </submittedName>
</protein>
<proteinExistence type="predicted"/>
<dbReference type="AlphaFoldDB" id="A0A1C6I8P0"/>
<reference evidence="1" key="1">
    <citation type="submission" date="2015-09" db="EMBL/GenBank/DDBJ databases">
        <authorList>
            <consortium name="Pathogen Informatics"/>
        </authorList>
    </citation>
    <scope>NUCLEOTIDE SEQUENCE</scope>
    <source>
        <strain evidence="1">2789STDY5834896</strain>
    </source>
</reference>
<organism evidence="1">
    <name type="scientific">uncultured Anaerotruncus sp</name>
    <dbReference type="NCBI Taxonomy" id="905011"/>
    <lineage>
        <taxon>Bacteria</taxon>
        <taxon>Bacillati</taxon>
        <taxon>Bacillota</taxon>
        <taxon>Clostridia</taxon>
        <taxon>Eubacteriales</taxon>
        <taxon>Oscillospiraceae</taxon>
        <taxon>Anaerotruncus</taxon>
        <taxon>environmental samples</taxon>
    </lineage>
</organism>
<dbReference type="EMBL" id="FMHG01000001">
    <property type="protein sequence ID" value="SCJ66294.1"/>
    <property type="molecule type" value="Genomic_DNA"/>
</dbReference>